<reference evidence="2" key="2">
    <citation type="submission" date="2023-05" db="EMBL/GenBank/DDBJ databases">
        <authorList>
            <consortium name="Lawrence Berkeley National Laboratory"/>
            <person name="Steindorff A."/>
            <person name="Hensen N."/>
            <person name="Bonometti L."/>
            <person name="Westerberg I."/>
            <person name="Brannstrom I.O."/>
            <person name="Guillou S."/>
            <person name="Cros-Aarteil S."/>
            <person name="Calhoun S."/>
            <person name="Haridas S."/>
            <person name="Kuo A."/>
            <person name="Mondo S."/>
            <person name="Pangilinan J."/>
            <person name="Riley R."/>
            <person name="Labutti K."/>
            <person name="Andreopoulos B."/>
            <person name="Lipzen A."/>
            <person name="Chen C."/>
            <person name="Yanf M."/>
            <person name="Daum C."/>
            <person name="Ng V."/>
            <person name="Clum A."/>
            <person name="Ohm R."/>
            <person name="Martin F."/>
            <person name="Silar P."/>
            <person name="Natvig D."/>
            <person name="Lalanne C."/>
            <person name="Gautier V."/>
            <person name="Ament-Velasquez S.L."/>
            <person name="Kruys A."/>
            <person name="Hutchinson M.I."/>
            <person name="Powell A.J."/>
            <person name="Barry K."/>
            <person name="Miller A.N."/>
            <person name="Grigoriev I.V."/>
            <person name="Debuchy R."/>
            <person name="Gladieux P."/>
            <person name="Thoren M.H."/>
            <person name="Johannesson H."/>
        </authorList>
    </citation>
    <scope>NUCLEOTIDE SEQUENCE</scope>
    <source>
        <strain evidence="2">PSN309</strain>
    </source>
</reference>
<feature type="compositionally biased region" description="Low complexity" evidence="1">
    <location>
        <begin position="220"/>
        <end position="232"/>
    </location>
</feature>
<dbReference type="Proteomes" id="UP001302126">
    <property type="component" value="Unassembled WGS sequence"/>
</dbReference>
<feature type="compositionally biased region" description="Basic and acidic residues" evidence="1">
    <location>
        <begin position="202"/>
        <end position="218"/>
    </location>
</feature>
<reference evidence="2" key="1">
    <citation type="journal article" date="2023" name="Mol. Phylogenet. Evol.">
        <title>Genome-scale phylogeny and comparative genomics of the fungal order Sordariales.</title>
        <authorList>
            <person name="Hensen N."/>
            <person name="Bonometti L."/>
            <person name="Westerberg I."/>
            <person name="Brannstrom I.O."/>
            <person name="Guillou S."/>
            <person name="Cros-Aarteil S."/>
            <person name="Calhoun S."/>
            <person name="Haridas S."/>
            <person name="Kuo A."/>
            <person name="Mondo S."/>
            <person name="Pangilinan J."/>
            <person name="Riley R."/>
            <person name="LaButti K."/>
            <person name="Andreopoulos B."/>
            <person name="Lipzen A."/>
            <person name="Chen C."/>
            <person name="Yan M."/>
            <person name="Daum C."/>
            <person name="Ng V."/>
            <person name="Clum A."/>
            <person name="Steindorff A."/>
            <person name="Ohm R.A."/>
            <person name="Martin F."/>
            <person name="Silar P."/>
            <person name="Natvig D.O."/>
            <person name="Lalanne C."/>
            <person name="Gautier V."/>
            <person name="Ament-Velasquez S.L."/>
            <person name="Kruys A."/>
            <person name="Hutchinson M.I."/>
            <person name="Powell A.J."/>
            <person name="Barry K."/>
            <person name="Miller A.N."/>
            <person name="Grigoriev I.V."/>
            <person name="Debuchy R."/>
            <person name="Gladieux P."/>
            <person name="Hiltunen Thoren M."/>
            <person name="Johannesson H."/>
        </authorList>
    </citation>
    <scope>NUCLEOTIDE SEQUENCE</scope>
    <source>
        <strain evidence="2">PSN309</strain>
    </source>
</reference>
<dbReference type="EMBL" id="MU864353">
    <property type="protein sequence ID" value="KAK4192636.1"/>
    <property type="molecule type" value="Genomic_DNA"/>
</dbReference>
<name>A0AAN7AL16_9PEZI</name>
<proteinExistence type="predicted"/>
<feature type="region of interest" description="Disordered" evidence="1">
    <location>
        <begin position="249"/>
        <end position="293"/>
    </location>
</feature>
<evidence type="ECO:0000313" key="3">
    <source>
        <dbReference type="Proteomes" id="UP001302126"/>
    </source>
</evidence>
<gene>
    <name evidence="2" type="ORF">QBC35DRAFT_197367</name>
</gene>
<comment type="caution">
    <text evidence="2">The sequence shown here is derived from an EMBL/GenBank/DDBJ whole genome shotgun (WGS) entry which is preliminary data.</text>
</comment>
<feature type="region of interest" description="Disordered" evidence="1">
    <location>
        <begin position="1"/>
        <end position="24"/>
    </location>
</feature>
<dbReference type="AlphaFoldDB" id="A0AAN7AL16"/>
<evidence type="ECO:0000256" key="1">
    <source>
        <dbReference type="SAM" id="MobiDB-lite"/>
    </source>
</evidence>
<sequence>MTTMSGTSAPQPQRAEPTCPRTLRESWDGHQCLNTNETTTLASRRMSNGVVKRQRRRQSGIAAAAGNTKQKAFATALAESLLAQIYSSKPRTTSVQISREEQQFSAETMDSMPASVAHHRNSFERGDPCSFRTRLLDGDRFASEDVLTHTNDLGIGGIKFDDAECISIDRSLGRFGNQVRKRPECRIHLAPADLISPSVSEDDFRTDKKSGVVRDRHLLKSPQSDQSPLPSSTVSTSMSTINMDESTHEAYPFWPLPPRRKKHRNFPSRDRDVDSNNNTTADTDNVSDDNGDDDDISIISDVSLIPTYALNDIARKRQCARAHALLRQLIKAKTNTTKQTVRILKRTCLAMGQAWVDPNPYKPAKCVSVGKAY</sequence>
<feature type="compositionally biased region" description="Low complexity" evidence="1">
    <location>
        <begin position="275"/>
        <end position="284"/>
    </location>
</feature>
<feature type="region of interest" description="Disordered" evidence="1">
    <location>
        <begin position="198"/>
        <end position="237"/>
    </location>
</feature>
<feature type="compositionally biased region" description="Polar residues" evidence="1">
    <location>
        <begin position="1"/>
        <end position="11"/>
    </location>
</feature>
<keyword evidence="3" id="KW-1185">Reference proteome</keyword>
<feature type="region of interest" description="Disordered" evidence="1">
    <location>
        <begin position="43"/>
        <end position="68"/>
    </location>
</feature>
<accession>A0AAN7AL16</accession>
<organism evidence="2 3">
    <name type="scientific">Podospora australis</name>
    <dbReference type="NCBI Taxonomy" id="1536484"/>
    <lineage>
        <taxon>Eukaryota</taxon>
        <taxon>Fungi</taxon>
        <taxon>Dikarya</taxon>
        <taxon>Ascomycota</taxon>
        <taxon>Pezizomycotina</taxon>
        <taxon>Sordariomycetes</taxon>
        <taxon>Sordariomycetidae</taxon>
        <taxon>Sordariales</taxon>
        <taxon>Podosporaceae</taxon>
        <taxon>Podospora</taxon>
    </lineage>
</organism>
<protein>
    <submittedName>
        <fullName evidence="2">Uncharacterized protein</fullName>
    </submittedName>
</protein>
<evidence type="ECO:0000313" key="2">
    <source>
        <dbReference type="EMBL" id="KAK4192636.1"/>
    </source>
</evidence>